<sequence length="355" mass="36929">MAAALLWRLPIKEGGAMGDRNYAAWQLAPKAPSLEVKEAPYTPPAASEILIRNHAVAVNPVEPALQSLGPDLFPWVTYPQIFGNDIAGEVVEVGPGVDAFKPGDRVVAHALNLTNNKTSEGGFQLYTIVSDFMAAPISYEQASVLPLAVSTASCGLYQDDQLALELPTVPARPSTGKTVLIWGGASSVGCSAIQLAVASGYEVVTVASPKNFDLLKKLGAAEVFDYNAADVVDQIVGAFADRDCAGGLAIVTGSLATVAEVLSRTKGAKFVSNISVQPADLPEGVKSNVVFGGSLRDNRVGRGVYAEFLGKALAAGSFTPAPKPYVVGKGLESVQKAFDVSKEGVSAKKVVVSLV</sequence>
<protein>
    <submittedName>
        <fullName evidence="4">Dehydrogenase azaJ</fullName>
    </submittedName>
</protein>
<evidence type="ECO:0000259" key="3">
    <source>
        <dbReference type="SMART" id="SM00829"/>
    </source>
</evidence>
<evidence type="ECO:0000313" key="4">
    <source>
        <dbReference type="EMBL" id="GJC77550.1"/>
    </source>
</evidence>
<dbReference type="GO" id="GO:0016651">
    <property type="term" value="F:oxidoreductase activity, acting on NAD(P)H"/>
    <property type="evidence" value="ECO:0007669"/>
    <property type="project" value="InterPro"/>
</dbReference>
<name>A0AA37GBE0_9PEZI</name>
<dbReference type="InterPro" id="IPR013149">
    <property type="entry name" value="ADH-like_C"/>
</dbReference>
<dbReference type="SMART" id="SM00829">
    <property type="entry name" value="PKS_ER"/>
    <property type="match status" value="1"/>
</dbReference>
<accession>A0AA37GBE0</accession>
<evidence type="ECO:0000256" key="1">
    <source>
        <dbReference type="ARBA" id="ARBA00008072"/>
    </source>
</evidence>
<feature type="domain" description="Enoyl reductase (ER)" evidence="3">
    <location>
        <begin position="30"/>
        <end position="352"/>
    </location>
</feature>
<dbReference type="Proteomes" id="UP001055172">
    <property type="component" value="Unassembled WGS sequence"/>
</dbReference>
<organism evidence="4 5">
    <name type="scientific">Colletotrichum liriopes</name>
    <dbReference type="NCBI Taxonomy" id="708192"/>
    <lineage>
        <taxon>Eukaryota</taxon>
        <taxon>Fungi</taxon>
        <taxon>Dikarya</taxon>
        <taxon>Ascomycota</taxon>
        <taxon>Pezizomycotina</taxon>
        <taxon>Sordariomycetes</taxon>
        <taxon>Hypocreomycetidae</taxon>
        <taxon>Glomerellales</taxon>
        <taxon>Glomerellaceae</taxon>
        <taxon>Colletotrichum</taxon>
        <taxon>Colletotrichum spaethianum species complex</taxon>
    </lineage>
</organism>
<dbReference type="Gene3D" id="3.90.180.10">
    <property type="entry name" value="Medium-chain alcohol dehydrogenases, catalytic domain"/>
    <property type="match status" value="1"/>
</dbReference>
<evidence type="ECO:0000313" key="5">
    <source>
        <dbReference type="Proteomes" id="UP001055172"/>
    </source>
</evidence>
<dbReference type="SUPFAM" id="SSF51735">
    <property type="entry name" value="NAD(P)-binding Rossmann-fold domains"/>
    <property type="match status" value="1"/>
</dbReference>
<dbReference type="CDD" id="cd08249">
    <property type="entry name" value="enoyl_reductase_like"/>
    <property type="match status" value="1"/>
</dbReference>
<dbReference type="PANTHER" id="PTHR45348">
    <property type="entry name" value="HYPOTHETICAL OXIDOREDUCTASE (EUROFUNG)"/>
    <property type="match status" value="1"/>
</dbReference>
<dbReference type="InterPro" id="IPR047122">
    <property type="entry name" value="Trans-enoyl_RdTase-like"/>
</dbReference>
<dbReference type="Gene3D" id="3.40.50.720">
    <property type="entry name" value="NAD(P)-binding Rossmann-like Domain"/>
    <property type="match status" value="1"/>
</dbReference>
<dbReference type="SUPFAM" id="SSF50129">
    <property type="entry name" value="GroES-like"/>
    <property type="match status" value="1"/>
</dbReference>
<dbReference type="InterPro" id="IPR036291">
    <property type="entry name" value="NAD(P)-bd_dom_sf"/>
</dbReference>
<comment type="similarity">
    <text evidence="1">Belongs to the zinc-containing alcohol dehydrogenase family.</text>
</comment>
<dbReference type="AlphaFoldDB" id="A0AA37GBE0"/>
<dbReference type="Pfam" id="PF08240">
    <property type="entry name" value="ADH_N"/>
    <property type="match status" value="1"/>
</dbReference>
<dbReference type="InterPro" id="IPR020843">
    <property type="entry name" value="ER"/>
</dbReference>
<dbReference type="Pfam" id="PF00107">
    <property type="entry name" value="ADH_zinc_N"/>
    <property type="match status" value="1"/>
</dbReference>
<dbReference type="InterPro" id="IPR011032">
    <property type="entry name" value="GroES-like_sf"/>
</dbReference>
<comment type="caution">
    <text evidence="4">The sequence shown here is derived from an EMBL/GenBank/DDBJ whole genome shotgun (WGS) entry which is preliminary data.</text>
</comment>
<dbReference type="PANTHER" id="PTHR45348:SF2">
    <property type="entry name" value="ZINC-TYPE ALCOHOL DEHYDROGENASE-LIKE PROTEIN C2E1P3.01"/>
    <property type="match status" value="1"/>
</dbReference>
<dbReference type="EMBL" id="BPPX01000001">
    <property type="protein sequence ID" value="GJC77550.1"/>
    <property type="molecule type" value="Genomic_DNA"/>
</dbReference>
<keyword evidence="2" id="KW-0560">Oxidoreductase</keyword>
<evidence type="ECO:0000256" key="2">
    <source>
        <dbReference type="ARBA" id="ARBA00023002"/>
    </source>
</evidence>
<dbReference type="InterPro" id="IPR013154">
    <property type="entry name" value="ADH-like_N"/>
</dbReference>
<gene>
    <name evidence="4" type="ORF">ColLi_00388</name>
</gene>
<keyword evidence="5" id="KW-1185">Reference proteome</keyword>
<reference evidence="4 5" key="1">
    <citation type="submission" date="2021-07" db="EMBL/GenBank/DDBJ databases">
        <title>Genome data of Colletotrichum spaethianum.</title>
        <authorList>
            <person name="Utami Y.D."/>
            <person name="Hiruma K."/>
        </authorList>
    </citation>
    <scope>NUCLEOTIDE SEQUENCE [LARGE SCALE GENOMIC DNA]</scope>
    <source>
        <strain evidence="4 5">MAFF 242679</strain>
    </source>
</reference>
<proteinExistence type="inferred from homology"/>